<accession>A0A7D9CZ72</accession>
<reference evidence="3 4" key="1">
    <citation type="submission" date="2019-07" db="EMBL/GenBank/DDBJ databases">
        <authorList>
            <person name="Friedrich A."/>
            <person name="Schacherer J."/>
        </authorList>
    </citation>
    <scope>NUCLEOTIDE SEQUENCE [LARGE SCALE GENOMIC DNA]</scope>
</reference>
<gene>
    <name evidence="3" type="ORF">DEBR0S5_02256G</name>
    <name evidence="2" type="ORF">HII12_002955</name>
</gene>
<dbReference type="InterPro" id="IPR025207">
    <property type="entry name" value="Sim4_Fta4"/>
</dbReference>
<reference evidence="2 5" key="2">
    <citation type="journal article" date="2020" name="Appl. Microbiol. Biotechnol.">
        <title>Targeted gene deletion in Brettanomyces bruxellensis with an expression-free CRISPR-Cas9 system.</title>
        <authorList>
            <person name="Varela C."/>
            <person name="Bartel C."/>
            <person name="Onetto C."/>
            <person name="Borneman A."/>
        </authorList>
    </citation>
    <scope>NUCLEOTIDE SEQUENCE [LARGE SCALE GENOMIC DNA]</scope>
    <source>
        <strain evidence="2 5">AWRI1613</strain>
    </source>
</reference>
<proteinExistence type="predicted"/>
<evidence type="ECO:0000256" key="1">
    <source>
        <dbReference type="SAM" id="MobiDB-lite"/>
    </source>
</evidence>
<organism evidence="3 4">
    <name type="scientific">Dekkera bruxellensis</name>
    <name type="common">Brettanomyces custersii</name>
    <dbReference type="NCBI Taxonomy" id="5007"/>
    <lineage>
        <taxon>Eukaryota</taxon>
        <taxon>Fungi</taxon>
        <taxon>Dikarya</taxon>
        <taxon>Ascomycota</taxon>
        <taxon>Saccharomycotina</taxon>
        <taxon>Pichiomycetes</taxon>
        <taxon>Pichiales</taxon>
        <taxon>Pichiaceae</taxon>
        <taxon>Brettanomyces</taxon>
    </lineage>
</organism>
<dbReference type="GO" id="GO:0031511">
    <property type="term" value="C:Mis6-Sim4 complex"/>
    <property type="evidence" value="ECO:0007669"/>
    <property type="project" value="InterPro"/>
</dbReference>
<feature type="region of interest" description="Disordered" evidence="1">
    <location>
        <begin position="142"/>
        <end position="189"/>
    </location>
</feature>
<dbReference type="Proteomes" id="UP000568158">
    <property type="component" value="Unassembled WGS sequence"/>
</dbReference>
<dbReference type="Proteomes" id="UP000478008">
    <property type="component" value="Unassembled WGS sequence"/>
</dbReference>
<dbReference type="EMBL" id="JABCYN010000027">
    <property type="protein sequence ID" value="KAF6010248.1"/>
    <property type="molecule type" value="Genomic_DNA"/>
</dbReference>
<dbReference type="Pfam" id="PF13093">
    <property type="entry name" value="FTA4"/>
    <property type="match status" value="1"/>
</dbReference>
<protein>
    <submittedName>
        <fullName evidence="3">DEBR0S5_02256g1_1</fullName>
    </submittedName>
</protein>
<dbReference type="EMBL" id="CABFWN010000005">
    <property type="protein sequence ID" value="VUG19417.1"/>
    <property type="molecule type" value="Genomic_DNA"/>
</dbReference>
<keyword evidence="4" id="KW-1185">Reference proteome</keyword>
<evidence type="ECO:0000313" key="3">
    <source>
        <dbReference type="EMBL" id="VUG19417.1"/>
    </source>
</evidence>
<name>A0A7D9CZ72_DEKBR</name>
<sequence length="332" mass="38534">MRSKSKGKDTSKIKVPVTAEGLKAFVEEQLAVINEPLSLKKSLQGKICQRTGLSKKDWYRVEKSLTAHLHKKYKNTYFTQQSKVEIVNQIIKLERKRELERQQAFLSANEMLLIFNHNMLPDLNGNINNKTLDDHEVVLISDEDEDEGEEGDEEGKEGDDNEEEGYDNEEKEDGNKEYQGSKKSRKRKLKESTEVYDKYGIDNVNINRGLTFMKLNEIIDLVEEFPESNCFDCSNKKLLRNYNLIRAKLVGRIKALKKERERDETLNRLKARLNKVAYYGNKNLTDAGHNLAGNIDLILRTEFLTNRLARMLEKPEVTKKVQESMFKKLDKI</sequence>
<feature type="compositionally biased region" description="Acidic residues" evidence="1">
    <location>
        <begin position="142"/>
        <end position="172"/>
    </location>
</feature>
<dbReference type="AlphaFoldDB" id="A0A7D9CZ72"/>
<evidence type="ECO:0000313" key="4">
    <source>
        <dbReference type="Proteomes" id="UP000478008"/>
    </source>
</evidence>
<evidence type="ECO:0000313" key="2">
    <source>
        <dbReference type="EMBL" id="KAF6010248.1"/>
    </source>
</evidence>
<evidence type="ECO:0000313" key="5">
    <source>
        <dbReference type="Proteomes" id="UP000568158"/>
    </source>
</evidence>